<dbReference type="InterPro" id="IPR057336">
    <property type="entry name" value="GerAC_N"/>
</dbReference>
<name>A0ABT3WYC2_9BACL</name>
<gene>
    <name evidence="10" type="ORF">OS242_06835</name>
</gene>
<protein>
    <submittedName>
        <fullName evidence="10">Ger(X)C family spore germination protein</fullName>
    </submittedName>
</protein>
<dbReference type="EMBL" id="JAPMLT010000002">
    <property type="protein sequence ID" value="MCX7569675.1"/>
    <property type="molecule type" value="Genomic_DNA"/>
</dbReference>
<dbReference type="Gene3D" id="3.30.300.210">
    <property type="entry name" value="Nutrient germinant receptor protein C, domain 3"/>
    <property type="match status" value="1"/>
</dbReference>
<dbReference type="InterPro" id="IPR046953">
    <property type="entry name" value="Spore_GerAC-like_C"/>
</dbReference>
<comment type="similarity">
    <text evidence="2">Belongs to the GerABKC lipoprotein family.</text>
</comment>
<keyword evidence="7" id="KW-0449">Lipoprotein</keyword>
<feature type="domain" description="Spore germination GerAC-like C-terminal" evidence="8">
    <location>
        <begin position="214"/>
        <end position="378"/>
    </location>
</feature>
<reference evidence="10 11" key="1">
    <citation type="submission" date="2022-11" db="EMBL/GenBank/DDBJ databases">
        <title>Study of microbial diversity in lake waters.</title>
        <authorList>
            <person name="Zhang J."/>
        </authorList>
    </citation>
    <scope>NUCLEOTIDE SEQUENCE [LARGE SCALE GENOMIC DNA]</scope>
    <source>
        <strain evidence="10 11">DT12</strain>
    </source>
</reference>
<dbReference type="InterPro" id="IPR008844">
    <property type="entry name" value="Spore_GerAC-like"/>
</dbReference>
<evidence type="ECO:0000256" key="6">
    <source>
        <dbReference type="ARBA" id="ARBA00023139"/>
    </source>
</evidence>
<dbReference type="InterPro" id="IPR038501">
    <property type="entry name" value="Spore_GerAC_C_sf"/>
</dbReference>
<comment type="caution">
    <text evidence="10">The sequence shown here is derived from an EMBL/GenBank/DDBJ whole genome shotgun (WGS) entry which is preliminary data.</text>
</comment>
<sequence>MRQRLTALMLLPVLMSALVLTGCWDRIEVNDIAIVTTTSFDLEEDGRYRVAVQVPLPGQLGGSSGGGGGTSGTKPFYVDSEKGDTIREAVQHLQSRMSRRLFFSHRRVMVIGEELAKSGMREVFDVTSRLPENRLTANVLIAKGKGIDLLKAQPQFEMYSGEAMREILESYAVFNPSQKDIAHALSQIGADPILPLIEPATSTGGEKRKEVHLSGYAQFRDDKMIGTITPAQAEGVAWLRKEFRPYEKTLNMGKGKLVVRLYQGESKVTPEIKPDHVHFNVEIEAEATVIEAVEVEDLGRSDMIEKVERELSQAVAQAVLESAELVKERNSDIATLGINLSRLKPRVWNERLKWNWHEGELGKTTFAVKANCQVTRLGQITENIARKETVTD</sequence>
<dbReference type="PANTHER" id="PTHR35789">
    <property type="entry name" value="SPORE GERMINATION PROTEIN B3"/>
    <property type="match status" value="1"/>
</dbReference>
<keyword evidence="5" id="KW-0472">Membrane</keyword>
<keyword evidence="11" id="KW-1185">Reference proteome</keyword>
<dbReference type="Pfam" id="PF05504">
    <property type="entry name" value="Spore_GerAC"/>
    <property type="match status" value="1"/>
</dbReference>
<dbReference type="Pfam" id="PF25198">
    <property type="entry name" value="Spore_GerAC_N"/>
    <property type="match status" value="1"/>
</dbReference>
<evidence type="ECO:0000256" key="7">
    <source>
        <dbReference type="ARBA" id="ARBA00023288"/>
    </source>
</evidence>
<dbReference type="Proteomes" id="UP001208017">
    <property type="component" value="Unassembled WGS sequence"/>
</dbReference>
<accession>A0ABT3WYC2</accession>
<keyword evidence="4" id="KW-0732">Signal</keyword>
<evidence type="ECO:0000313" key="10">
    <source>
        <dbReference type="EMBL" id="MCX7569675.1"/>
    </source>
</evidence>
<dbReference type="PROSITE" id="PS51257">
    <property type="entry name" value="PROKAR_LIPOPROTEIN"/>
    <property type="match status" value="1"/>
</dbReference>
<dbReference type="PANTHER" id="PTHR35789:SF1">
    <property type="entry name" value="SPORE GERMINATION PROTEIN B3"/>
    <property type="match status" value="1"/>
</dbReference>
<dbReference type="NCBIfam" id="TIGR02887">
    <property type="entry name" value="spore_ger_x_C"/>
    <property type="match status" value="1"/>
</dbReference>
<keyword evidence="3" id="KW-0309">Germination</keyword>
<comment type="subcellular location">
    <subcellularLocation>
        <location evidence="1">Membrane</location>
        <topology evidence="1">Lipid-anchor</topology>
    </subcellularLocation>
</comment>
<evidence type="ECO:0000313" key="11">
    <source>
        <dbReference type="Proteomes" id="UP001208017"/>
    </source>
</evidence>
<evidence type="ECO:0000256" key="5">
    <source>
        <dbReference type="ARBA" id="ARBA00023136"/>
    </source>
</evidence>
<proteinExistence type="inferred from homology"/>
<evidence type="ECO:0000256" key="1">
    <source>
        <dbReference type="ARBA" id="ARBA00004635"/>
    </source>
</evidence>
<evidence type="ECO:0000256" key="2">
    <source>
        <dbReference type="ARBA" id="ARBA00007886"/>
    </source>
</evidence>
<feature type="domain" description="Spore germination protein N-terminal" evidence="9">
    <location>
        <begin position="25"/>
        <end position="198"/>
    </location>
</feature>
<evidence type="ECO:0000259" key="9">
    <source>
        <dbReference type="Pfam" id="PF25198"/>
    </source>
</evidence>
<evidence type="ECO:0000259" key="8">
    <source>
        <dbReference type="Pfam" id="PF05504"/>
    </source>
</evidence>
<evidence type="ECO:0000256" key="3">
    <source>
        <dbReference type="ARBA" id="ARBA00022544"/>
    </source>
</evidence>
<dbReference type="RefSeq" id="WP_267150907.1">
    <property type="nucleotide sequence ID" value="NZ_JAPMLT010000002.1"/>
</dbReference>
<organism evidence="10 11">
    <name type="scientific">Tumebacillus lacus</name>
    <dbReference type="NCBI Taxonomy" id="2995335"/>
    <lineage>
        <taxon>Bacteria</taxon>
        <taxon>Bacillati</taxon>
        <taxon>Bacillota</taxon>
        <taxon>Bacilli</taxon>
        <taxon>Bacillales</taxon>
        <taxon>Alicyclobacillaceae</taxon>
        <taxon>Tumebacillus</taxon>
    </lineage>
</organism>
<keyword evidence="6" id="KW-0564">Palmitate</keyword>
<evidence type="ECO:0000256" key="4">
    <source>
        <dbReference type="ARBA" id="ARBA00022729"/>
    </source>
</evidence>